<feature type="transmembrane region" description="Helical" evidence="1">
    <location>
        <begin position="44"/>
        <end position="62"/>
    </location>
</feature>
<keyword evidence="1" id="KW-0472">Membrane</keyword>
<dbReference type="InterPro" id="IPR050697">
    <property type="entry name" value="Adenylyl/Guanylyl_Cyclase_3/4"/>
</dbReference>
<dbReference type="Pfam" id="PF00672">
    <property type="entry name" value="HAMP"/>
    <property type="match status" value="1"/>
</dbReference>
<dbReference type="Gene3D" id="3.30.70.1230">
    <property type="entry name" value="Nucleotide cyclase"/>
    <property type="match status" value="1"/>
</dbReference>
<dbReference type="SMART" id="SM00044">
    <property type="entry name" value="CYCc"/>
    <property type="match status" value="1"/>
</dbReference>
<dbReference type="SUPFAM" id="SSF55073">
    <property type="entry name" value="Nucleotide cyclase"/>
    <property type="match status" value="1"/>
</dbReference>
<feature type="domain" description="HAMP" evidence="3">
    <location>
        <begin position="225"/>
        <end position="270"/>
    </location>
</feature>
<dbReference type="GO" id="GO:0004016">
    <property type="term" value="F:adenylate cyclase activity"/>
    <property type="evidence" value="ECO:0007669"/>
    <property type="project" value="UniProtKB-ARBA"/>
</dbReference>
<dbReference type="Pfam" id="PF00211">
    <property type="entry name" value="Guanylate_cyc"/>
    <property type="match status" value="1"/>
</dbReference>
<protein>
    <submittedName>
        <fullName evidence="4">Adenylate/guanylate cyclase with integral membrane sensor</fullName>
    </submittedName>
</protein>
<feature type="transmembrane region" description="Helical" evidence="1">
    <location>
        <begin position="83"/>
        <end position="101"/>
    </location>
</feature>
<feature type="transmembrane region" description="Helical" evidence="1">
    <location>
        <begin position="16"/>
        <end position="32"/>
    </location>
</feature>
<dbReference type="Proteomes" id="UP000001208">
    <property type="component" value="Chromosome"/>
</dbReference>
<dbReference type="InterPro" id="IPR048440">
    <property type="entry name" value="MASE10"/>
</dbReference>
<dbReference type="OrthoDB" id="9806704at2"/>
<dbReference type="CDD" id="cd07302">
    <property type="entry name" value="CHD"/>
    <property type="match status" value="1"/>
</dbReference>
<dbReference type="PANTHER" id="PTHR43081">
    <property type="entry name" value="ADENYLATE CYCLASE, TERMINAL-DIFFERENTIATION SPECIFIC-RELATED"/>
    <property type="match status" value="1"/>
</dbReference>
<feature type="transmembrane region" description="Helical" evidence="1">
    <location>
        <begin position="198"/>
        <end position="217"/>
    </location>
</feature>
<dbReference type="InterPro" id="IPR001054">
    <property type="entry name" value="A/G_cyclase"/>
</dbReference>
<sequence length="489" mass="55281">MNEYTLTRLFQGKTRLQLHFISLIALFFLLIYNRRVCPCINGLHVSELIINLLIVFFFQALLREWLFRFAPWQFASASLPRKGYYLSVIVWLVAGVVALNLHLLRYPDFPFGSHLKLLSSYWFLGAGMLAQWEYVLLERAERRLIEKNPAPKKFLESLTRRIMEGYFLFTLVPALVMLLVVLRYVDEKLIGHEVALEIAYFGLFCLAVALLVAALFGKGLHEDTKKMVESLKEIEQGKFSTMLAVNRPDELGEMSNGINLMANGLQQRERIKEAFGRFVAPSVAEEFIEKYVKQENELMLGVQRREVVILMTDIRDFTPLAEAMQPEELTSLLNSYFCEMVAVIQLHGGMVDKFIGDAIMAVFGMVGSEKNPALAAVRAAIEMQDRLKSYNFRNLAQGKPSLRTGIGIHMGEVVAGYIGSTERLEFTVIGTPVNIAARIESKAKLPNPPILFSQEIADKVKGIVPTKHVVKTLLKGYSTEVNLYSVTSI</sequence>
<evidence type="ECO:0000259" key="3">
    <source>
        <dbReference type="PROSITE" id="PS50885"/>
    </source>
</evidence>
<feature type="domain" description="Guanylate cyclase" evidence="2">
    <location>
        <begin position="308"/>
        <end position="440"/>
    </location>
</feature>
<evidence type="ECO:0000256" key="1">
    <source>
        <dbReference type="SAM" id="Phobius"/>
    </source>
</evidence>
<dbReference type="eggNOG" id="COG2770">
    <property type="taxonomic scope" value="Bacteria"/>
</dbReference>
<dbReference type="RefSeq" id="WP_012500024.1">
    <property type="nucleotide sequence ID" value="NC_011026.1"/>
</dbReference>
<dbReference type="GO" id="GO:0006171">
    <property type="term" value="P:cAMP biosynthetic process"/>
    <property type="evidence" value="ECO:0007669"/>
    <property type="project" value="TreeGrafter"/>
</dbReference>
<dbReference type="Pfam" id="PF20970">
    <property type="entry name" value="MASE10"/>
    <property type="match status" value="1"/>
</dbReference>
<evidence type="ECO:0000313" key="4">
    <source>
        <dbReference type="EMBL" id="ACF13940.1"/>
    </source>
</evidence>
<keyword evidence="1" id="KW-0812">Transmembrane</keyword>
<evidence type="ECO:0000259" key="2">
    <source>
        <dbReference type="PROSITE" id="PS50125"/>
    </source>
</evidence>
<dbReference type="STRING" id="517418.Ctha_1481"/>
<dbReference type="GO" id="GO:0016020">
    <property type="term" value="C:membrane"/>
    <property type="evidence" value="ECO:0007669"/>
    <property type="project" value="InterPro"/>
</dbReference>
<name>B3QRY7_CHLT3</name>
<dbReference type="AlphaFoldDB" id="B3QRY7"/>
<organism evidence="4 5">
    <name type="scientific">Chloroherpeton thalassium (strain ATCC 35110 / GB-78)</name>
    <dbReference type="NCBI Taxonomy" id="517418"/>
    <lineage>
        <taxon>Bacteria</taxon>
        <taxon>Pseudomonadati</taxon>
        <taxon>Chlorobiota</taxon>
        <taxon>Chlorobiia</taxon>
        <taxon>Chlorobiales</taxon>
        <taxon>Chloroherpetonaceae</taxon>
        <taxon>Chloroherpeton</taxon>
    </lineage>
</organism>
<dbReference type="SMART" id="SM00304">
    <property type="entry name" value="HAMP"/>
    <property type="match status" value="1"/>
</dbReference>
<evidence type="ECO:0000313" key="5">
    <source>
        <dbReference type="Proteomes" id="UP000001208"/>
    </source>
</evidence>
<dbReference type="GO" id="GO:0035556">
    <property type="term" value="P:intracellular signal transduction"/>
    <property type="evidence" value="ECO:0007669"/>
    <property type="project" value="InterPro"/>
</dbReference>
<dbReference type="eggNOG" id="COG2114">
    <property type="taxonomic scope" value="Bacteria"/>
</dbReference>
<keyword evidence="1" id="KW-1133">Transmembrane helix</keyword>
<proteinExistence type="predicted"/>
<dbReference type="EMBL" id="CP001100">
    <property type="protein sequence ID" value="ACF13940.1"/>
    <property type="molecule type" value="Genomic_DNA"/>
</dbReference>
<dbReference type="HOGENOM" id="CLU_025433_2_1_10"/>
<keyword evidence="5" id="KW-1185">Reference proteome</keyword>
<dbReference type="PANTHER" id="PTHR43081:SF1">
    <property type="entry name" value="ADENYLATE CYCLASE, TERMINAL-DIFFERENTIATION SPECIFIC"/>
    <property type="match status" value="1"/>
</dbReference>
<dbReference type="SUPFAM" id="SSF158472">
    <property type="entry name" value="HAMP domain-like"/>
    <property type="match status" value="1"/>
</dbReference>
<accession>B3QRY7</accession>
<dbReference type="KEGG" id="cts:Ctha_1481"/>
<gene>
    <name evidence="4" type="ordered locus">Ctha_1481</name>
</gene>
<dbReference type="CDD" id="cd06225">
    <property type="entry name" value="HAMP"/>
    <property type="match status" value="1"/>
</dbReference>
<feature type="transmembrane region" description="Helical" evidence="1">
    <location>
        <begin position="166"/>
        <end position="186"/>
    </location>
</feature>
<dbReference type="InterPro" id="IPR029787">
    <property type="entry name" value="Nucleotide_cyclase"/>
</dbReference>
<dbReference type="PROSITE" id="PS50125">
    <property type="entry name" value="GUANYLATE_CYCLASE_2"/>
    <property type="match status" value="1"/>
</dbReference>
<dbReference type="InterPro" id="IPR003660">
    <property type="entry name" value="HAMP_dom"/>
</dbReference>
<dbReference type="Gene3D" id="6.10.340.10">
    <property type="match status" value="1"/>
</dbReference>
<reference evidence="4 5" key="1">
    <citation type="submission" date="2008-06" db="EMBL/GenBank/DDBJ databases">
        <title>Complete sequence of Chloroherpeton thalassium ATCC 35110.</title>
        <authorList>
            <consortium name="US DOE Joint Genome Institute"/>
            <person name="Lucas S."/>
            <person name="Copeland A."/>
            <person name="Lapidus A."/>
            <person name="Glavina del Rio T."/>
            <person name="Dalin E."/>
            <person name="Tice H."/>
            <person name="Bruce D."/>
            <person name="Goodwin L."/>
            <person name="Pitluck S."/>
            <person name="Schmutz J."/>
            <person name="Larimer F."/>
            <person name="Land M."/>
            <person name="Hauser L."/>
            <person name="Kyrpides N."/>
            <person name="Mikhailova N."/>
            <person name="Liu Z."/>
            <person name="Li T."/>
            <person name="Zhao F."/>
            <person name="Overmann J."/>
            <person name="Bryant D.A."/>
            <person name="Richardson P."/>
        </authorList>
    </citation>
    <scope>NUCLEOTIDE SEQUENCE [LARGE SCALE GENOMIC DNA]</scope>
    <source>
        <strain evidence="5">ATCC 35110 / GB-78</strain>
    </source>
</reference>
<dbReference type="PROSITE" id="PS50885">
    <property type="entry name" value="HAMP"/>
    <property type="match status" value="1"/>
</dbReference>